<organism evidence="2 3">
    <name type="scientific">Gulo gulo</name>
    <name type="common">Wolverine</name>
    <name type="synonym">Gluton</name>
    <dbReference type="NCBI Taxonomy" id="48420"/>
    <lineage>
        <taxon>Eukaryota</taxon>
        <taxon>Metazoa</taxon>
        <taxon>Chordata</taxon>
        <taxon>Craniata</taxon>
        <taxon>Vertebrata</taxon>
        <taxon>Euteleostomi</taxon>
        <taxon>Mammalia</taxon>
        <taxon>Eutheria</taxon>
        <taxon>Laurasiatheria</taxon>
        <taxon>Carnivora</taxon>
        <taxon>Caniformia</taxon>
        <taxon>Musteloidea</taxon>
        <taxon>Mustelidae</taxon>
        <taxon>Guloninae</taxon>
        <taxon>Gulo</taxon>
    </lineage>
</organism>
<dbReference type="AlphaFoldDB" id="A0A9X9M043"/>
<feature type="non-terminal residue" evidence="2">
    <location>
        <position position="87"/>
    </location>
</feature>
<dbReference type="EMBL" id="CYRY02033541">
    <property type="protein sequence ID" value="VCX10445.1"/>
    <property type="molecule type" value="Genomic_DNA"/>
</dbReference>
<accession>A0A9X9M043</accession>
<keyword evidence="3" id="KW-1185">Reference proteome</keyword>
<feature type="region of interest" description="Disordered" evidence="1">
    <location>
        <begin position="1"/>
        <end position="87"/>
    </location>
</feature>
<evidence type="ECO:0000256" key="1">
    <source>
        <dbReference type="SAM" id="MobiDB-lite"/>
    </source>
</evidence>
<reference evidence="2 3" key="1">
    <citation type="submission" date="2018-10" db="EMBL/GenBank/DDBJ databases">
        <authorList>
            <person name="Ekblom R."/>
            <person name="Jareborg N."/>
        </authorList>
    </citation>
    <scope>NUCLEOTIDE SEQUENCE [LARGE SCALE GENOMIC DNA]</scope>
    <source>
        <tissue evidence="2">Muscle</tissue>
    </source>
</reference>
<gene>
    <name evidence="2" type="ORF">BN2614_LOCUS3</name>
</gene>
<sequence length="87" mass="9894">LGREGSSSTRPENSPNKAHHADLAGRSERREKIHPNSSPLPEARNRWSRAQREKEDGFSMGESELQRQGSRNEDPGREERPGVREAY</sequence>
<evidence type="ECO:0000313" key="2">
    <source>
        <dbReference type="EMBL" id="VCX10445.1"/>
    </source>
</evidence>
<dbReference type="Proteomes" id="UP000269945">
    <property type="component" value="Unassembled WGS sequence"/>
</dbReference>
<protein>
    <submittedName>
        <fullName evidence="2">Uncharacterized protein</fullName>
    </submittedName>
</protein>
<feature type="compositionally biased region" description="Polar residues" evidence="1">
    <location>
        <begin position="1"/>
        <end position="16"/>
    </location>
</feature>
<name>A0A9X9M043_GULGU</name>
<proteinExistence type="predicted"/>
<feature type="compositionally biased region" description="Basic and acidic residues" evidence="1">
    <location>
        <begin position="70"/>
        <end position="87"/>
    </location>
</feature>
<evidence type="ECO:0000313" key="3">
    <source>
        <dbReference type="Proteomes" id="UP000269945"/>
    </source>
</evidence>
<comment type="caution">
    <text evidence="2">The sequence shown here is derived from an EMBL/GenBank/DDBJ whole genome shotgun (WGS) entry which is preliminary data.</text>
</comment>
<feature type="compositionally biased region" description="Basic and acidic residues" evidence="1">
    <location>
        <begin position="19"/>
        <end position="34"/>
    </location>
</feature>